<comment type="similarity">
    <text evidence="1">In the C-terminal section; belongs to the transposase 35 family.</text>
</comment>
<proteinExistence type="inferred from homology"/>
<evidence type="ECO:0000256" key="4">
    <source>
        <dbReference type="ARBA" id="ARBA00022833"/>
    </source>
</evidence>
<keyword evidence="11" id="KW-0540">Nuclease</keyword>
<keyword evidence="2" id="KW-0815">Transposition</keyword>
<feature type="domain" description="Transposase putative helix-turn-helix" evidence="10">
    <location>
        <begin position="1"/>
        <end position="46"/>
    </location>
</feature>
<evidence type="ECO:0000256" key="1">
    <source>
        <dbReference type="ARBA" id="ARBA00008761"/>
    </source>
</evidence>
<keyword evidence="3" id="KW-0479">Metal-binding</keyword>
<protein>
    <submittedName>
        <fullName evidence="11">RNA-guided endonuclease InsQ/TnpB family protein</fullName>
    </submittedName>
</protein>
<evidence type="ECO:0000256" key="3">
    <source>
        <dbReference type="ARBA" id="ARBA00022723"/>
    </source>
</evidence>
<dbReference type="Pfam" id="PF12323">
    <property type="entry name" value="HTH_OrfB_IS605"/>
    <property type="match status" value="1"/>
</dbReference>
<keyword evidence="11" id="KW-0255">Endonuclease</keyword>
<feature type="coiled-coil region" evidence="7">
    <location>
        <begin position="225"/>
        <end position="293"/>
    </location>
</feature>
<keyword evidence="6" id="KW-0233">DNA recombination</keyword>
<evidence type="ECO:0000256" key="2">
    <source>
        <dbReference type="ARBA" id="ARBA00022578"/>
    </source>
</evidence>
<evidence type="ECO:0000259" key="9">
    <source>
        <dbReference type="Pfam" id="PF07282"/>
    </source>
</evidence>
<keyword evidence="4" id="KW-0862">Zinc</keyword>
<evidence type="ECO:0000256" key="6">
    <source>
        <dbReference type="ARBA" id="ARBA00023172"/>
    </source>
</evidence>
<comment type="caution">
    <text evidence="11">The sequence shown here is derived from an EMBL/GenBank/DDBJ whole genome shotgun (WGS) entry which is preliminary data.</text>
</comment>
<dbReference type="InterPro" id="IPR010095">
    <property type="entry name" value="Cas12f1-like_TNB"/>
</dbReference>
<keyword evidence="11" id="KW-0378">Hydrolase</keyword>
<reference evidence="11 12" key="1">
    <citation type="submission" date="2024-11" db="EMBL/GenBank/DDBJ databases">
        <authorList>
            <person name="Heng Y.C."/>
            <person name="Lim A.C.H."/>
            <person name="Lee J.K.Y."/>
            <person name="Kittelmann S."/>
        </authorList>
    </citation>
    <scope>NUCLEOTIDE SEQUENCE [LARGE SCALE GENOMIC DNA]</scope>
    <source>
        <strain evidence="11 12">WILCCON 0269</strain>
    </source>
</reference>
<dbReference type="RefSeq" id="WP_406792807.1">
    <property type="nucleotide sequence ID" value="NZ_JBJHZX010000020.1"/>
</dbReference>
<dbReference type="InterPro" id="IPR001959">
    <property type="entry name" value="Transposase"/>
</dbReference>
<evidence type="ECO:0000259" key="10">
    <source>
        <dbReference type="Pfam" id="PF12323"/>
    </source>
</evidence>
<dbReference type="InterPro" id="IPR021027">
    <property type="entry name" value="Transposase_put_HTH"/>
</dbReference>
<gene>
    <name evidence="11" type="ORF">ACJDU8_14220</name>
</gene>
<name>A0ABW8SKZ7_9CLOT</name>
<evidence type="ECO:0000259" key="8">
    <source>
        <dbReference type="Pfam" id="PF01385"/>
    </source>
</evidence>
<dbReference type="NCBIfam" id="NF040570">
    <property type="entry name" value="guided_TnpB"/>
    <property type="match status" value="1"/>
</dbReference>
<keyword evidence="12" id="KW-1185">Reference proteome</keyword>
<dbReference type="Pfam" id="PF01385">
    <property type="entry name" value="OrfB_IS605"/>
    <property type="match status" value="1"/>
</dbReference>
<accession>A0ABW8SKZ7</accession>
<dbReference type="GO" id="GO:0004519">
    <property type="term" value="F:endonuclease activity"/>
    <property type="evidence" value="ECO:0007669"/>
    <property type="project" value="UniProtKB-KW"/>
</dbReference>
<evidence type="ECO:0000256" key="7">
    <source>
        <dbReference type="SAM" id="Coils"/>
    </source>
</evidence>
<evidence type="ECO:0000313" key="12">
    <source>
        <dbReference type="Proteomes" id="UP001623660"/>
    </source>
</evidence>
<dbReference type="EMBL" id="JBJHZX010000020">
    <property type="protein sequence ID" value="MFL0196702.1"/>
    <property type="molecule type" value="Genomic_DNA"/>
</dbReference>
<keyword evidence="5" id="KW-0238">DNA-binding</keyword>
<evidence type="ECO:0000313" key="11">
    <source>
        <dbReference type="EMBL" id="MFL0196702.1"/>
    </source>
</evidence>
<organism evidence="11 12">
    <name type="scientific">Candidatus Clostridium eludens</name>
    <dbReference type="NCBI Taxonomy" id="3381663"/>
    <lineage>
        <taxon>Bacteria</taxon>
        <taxon>Bacillati</taxon>
        <taxon>Bacillota</taxon>
        <taxon>Clostridia</taxon>
        <taxon>Eubacteriales</taxon>
        <taxon>Clostridiaceae</taxon>
        <taxon>Clostridium</taxon>
    </lineage>
</organism>
<dbReference type="NCBIfam" id="TIGR01766">
    <property type="entry name" value="IS200/IS605 family accessory protein TnpB-like domain"/>
    <property type="match status" value="1"/>
</dbReference>
<dbReference type="Proteomes" id="UP001623660">
    <property type="component" value="Unassembled WGS sequence"/>
</dbReference>
<feature type="domain" description="Cas12f1-like TNB" evidence="9">
    <location>
        <begin position="335"/>
        <end position="402"/>
    </location>
</feature>
<keyword evidence="7" id="KW-0175">Coiled coil</keyword>
<feature type="domain" description="Probable transposase IS891/IS1136/IS1341" evidence="8">
    <location>
        <begin position="195"/>
        <end position="324"/>
    </location>
</feature>
<evidence type="ECO:0000256" key="5">
    <source>
        <dbReference type="ARBA" id="ARBA00023125"/>
    </source>
</evidence>
<dbReference type="Pfam" id="PF07282">
    <property type="entry name" value="Cas12f1-like_TNB"/>
    <property type="match status" value="1"/>
</dbReference>
<sequence length="409" mass="47879">MIKAIKVRLLPTAEQEKQMWKSAGTARYIFNWALNKQIQHFERTGKLNKISNGVLRKELTKLKQTEEFSWLYHVSNNIAKQAVKDVCMAIDRFHNESKKHGYRYRVSAIKNGKPLTFSDFEDFPRLKSRKKSKISFYNDTDKLKVKEDKVLIEKVGWVEVAEKGRIPTGVKYTSPRITNDNKYWYISVGIEEIGPITEKTDISIGVDLGLKDLAIASNIDKPFKNINKSKEVKRLKKKLKRKQRQVSRKYEKSKIQIGKEGENRYKFAKTNNIKKLEKEIKLIQRRLSNIRLNHIHQVTTEIVKIKPSRIVVEDLNVKGMMKNRHLSKAIQEQCFHKFINILKYKCEFNSIEFVKADRFYPSSKTCSCCGEIKKDLKLKDRVFICQSCNHKIDRDKNASINLSRYKKSA</sequence>